<dbReference type="GO" id="GO:0003677">
    <property type="term" value="F:DNA binding"/>
    <property type="evidence" value="ECO:0007669"/>
    <property type="project" value="UniProtKB-KW"/>
</dbReference>
<keyword evidence="1" id="KW-0238">DNA-binding</keyword>
<evidence type="ECO:0000256" key="1">
    <source>
        <dbReference type="ARBA" id="ARBA00023125"/>
    </source>
</evidence>
<dbReference type="Pfam" id="PF25429">
    <property type="entry name" value="zf-POGZ"/>
    <property type="match status" value="1"/>
</dbReference>
<dbReference type="Pfam" id="PF25414">
    <property type="entry name" value="zf-C2H2_Z280C_D"/>
    <property type="match status" value="1"/>
</dbReference>
<reference evidence="5" key="1">
    <citation type="journal article" date="2023" name="Front. Mar. Sci.">
        <title>A new Merluccius polli reference genome to investigate the effects of global change in West African waters.</title>
        <authorList>
            <person name="Mateo J.L."/>
            <person name="Blanco-Fernandez C."/>
            <person name="Garcia-Vazquez E."/>
            <person name="Machado-Schiaffino G."/>
        </authorList>
    </citation>
    <scope>NUCLEOTIDE SEQUENCE</scope>
    <source>
        <strain evidence="5">C29</strain>
        <tissue evidence="5">Fin</tissue>
    </source>
</reference>
<evidence type="ECO:0000259" key="3">
    <source>
        <dbReference type="Pfam" id="PF25414"/>
    </source>
</evidence>
<organism evidence="5 6">
    <name type="scientific">Merluccius polli</name>
    <name type="common">Benguela hake</name>
    <name type="synonym">Merluccius cadenati</name>
    <dbReference type="NCBI Taxonomy" id="89951"/>
    <lineage>
        <taxon>Eukaryota</taxon>
        <taxon>Metazoa</taxon>
        <taxon>Chordata</taxon>
        <taxon>Craniata</taxon>
        <taxon>Vertebrata</taxon>
        <taxon>Euteleostomi</taxon>
        <taxon>Actinopterygii</taxon>
        <taxon>Neopterygii</taxon>
        <taxon>Teleostei</taxon>
        <taxon>Neoteleostei</taxon>
        <taxon>Acanthomorphata</taxon>
        <taxon>Zeiogadaria</taxon>
        <taxon>Gadariae</taxon>
        <taxon>Gadiformes</taxon>
        <taxon>Gadoidei</taxon>
        <taxon>Merlucciidae</taxon>
        <taxon>Merluccius</taxon>
    </lineage>
</organism>
<evidence type="ECO:0000313" key="5">
    <source>
        <dbReference type="EMBL" id="KAK0145935.1"/>
    </source>
</evidence>
<protein>
    <submittedName>
        <fullName evidence="5">Pogo transposable element with ZNF domain</fullName>
    </submittedName>
</protein>
<evidence type="ECO:0000313" key="6">
    <source>
        <dbReference type="Proteomes" id="UP001174136"/>
    </source>
</evidence>
<comment type="caution">
    <text evidence="5">The sequence shown here is derived from an EMBL/GenBank/DDBJ whole genome shotgun (WGS) entry which is preliminary data.</text>
</comment>
<dbReference type="InterPro" id="IPR059074">
    <property type="entry name" value="zf-C2H2_Z280C_D"/>
</dbReference>
<gene>
    <name evidence="5" type="primary">Pogz_0</name>
    <name evidence="5" type="ORF">N1851_015132</name>
</gene>
<dbReference type="InterPro" id="IPR057618">
    <property type="entry name" value="Znf_POGZ/Z280C-D-like"/>
</dbReference>
<dbReference type="Proteomes" id="UP001174136">
    <property type="component" value="Unassembled WGS sequence"/>
</dbReference>
<evidence type="ECO:0000259" key="2">
    <source>
        <dbReference type="Pfam" id="PF03184"/>
    </source>
</evidence>
<accession>A0AA47MTL3</accession>
<feature type="domain" description="Z280C/D-like C2H2 zinc finger" evidence="3">
    <location>
        <begin position="33"/>
        <end position="63"/>
    </location>
</feature>
<evidence type="ECO:0000259" key="4">
    <source>
        <dbReference type="Pfam" id="PF25429"/>
    </source>
</evidence>
<keyword evidence="6" id="KW-1185">Reference proteome</keyword>
<proteinExistence type="predicted"/>
<sequence>MSHFVSLLHCSHCKYVTHCSRAYANHMIRCGWRLRCVSCSFSTRTGDMMANHMTDKAHHTCSIALVYLNDACLEIGSSVFGDVSCSEEKQGQLLSGGGAFIPIHLLTSGTASTQLCVKLLSSPPPPCSSPAMTIRVLGPRLPTAQSGAEPVTRTTASTVKASLGSTVGSSAPGSGVGAVLGPDKLQVVLFALCSGLPQASQRYQMDPAVIQSWILQREQDLEHRTWSWDTEPVAEWVLIQREQQFAVQESSLLQAGAGVLGGVQYGWGGLHGWVVDLMLHHHLSMQCTVQSHDSPLPRPFAHKTLRFLRQLHTQMRTCQPGSVGCMDELSVFSDLAGLKSRPVLQLYGRSESRWCDVVLSGLADGTFLKPALFFKGPQLCLPHDFPDNVLLEARPEGFTDQQRLQLWFNKVWRPHVERGRGFSLLLMDKHRGHEGAEFHAALEGYSTHSAIIPIGCSTHLQPLDICITPSVREFLQARWSQLAEAAGGGLEAEPGGGGWLGLEKLALTLACWLSEVASTLDQMPSVLPRWATMSLVLTVSQRRWTRKREGQVQMIAALAESLIGQQREPIGDEGGDVKSLWAMKQQDSSVWCRVVMAVFYGAILLGLLVVTSAAPAPSTNCTDVVTPLPSSQLDKVSLYGNAPLEAVVTL</sequence>
<name>A0AA47MTL3_MERPO</name>
<dbReference type="Pfam" id="PF03184">
    <property type="entry name" value="DDE_1"/>
    <property type="match status" value="1"/>
</dbReference>
<dbReference type="AlphaFoldDB" id="A0AA47MTL3"/>
<feature type="domain" description="POGZ/Z280C-D-like double Zinc finger" evidence="4">
    <location>
        <begin position="2"/>
        <end position="28"/>
    </location>
</feature>
<dbReference type="EMBL" id="JAOPHQ010002676">
    <property type="protein sequence ID" value="KAK0145935.1"/>
    <property type="molecule type" value="Genomic_DNA"/>
</dbReference>
<feature type="domain" description="DDE-1" evidence="2">
    <location>
        <begin position="388"/>
        <end position="484"/>
    </location>
</feature>
<dbReference type="InterPro" id="IPR004875">
    <property type="entry name" value="DDE_SF_endonuclease_dom"/>
</dbReference>